<dbReference type="EMBL" id="VSSQ01001439">
    <property type="protein sequence ID" value="MPM08335.1"/>
    <property type="molecule type" value="Genomic_DNA"/>
</dbReference>
<reference evidence="1" key="1">
    <citation type="submission" date="2019-08" db="EMBL/GenBank/DDBJ databases">
        <authorList>
            <person name="Kucharzyk K."/>
            <person name="Murdoch R.W."/>
            <person name="Higgins S."/>
            <person name="Loffler F."/>
        </authorList>
    </citation>
    <scope>NUCLEOTIDE SEQUENCE</scope>
</reference>
<dbReference type="AlphaFoldDB" id="A0A644WWN5"/>
<gene>
    <name evidence="1" type="ORF">SDC9_54647</name>
</gene>
<name>A0A644WWN5_9ZZZZ</name>
<comment type="caution">
    <text evidence="1">The sequence shown here is derived from an EMBL/GenBank/DDBJ whole genome shotgun (WGS) entry which is preliminary data.</text>
</comment>
<protein>
    <submittedName>
        <fullName evidence="1">Uncharacterized protein</fullName>
    </submittedName>
</protein>
<organism evidence="1">
    <name type="scientific">bioreactor metagenome</name>
    <dbReference type="NCBI Taxonomy" id="1076179"/>
    <lineage>
        <taxon>unclassified sequences</taxon>
        <taxon>metagenomes</taxon>
        <taxon>ecological metagenomes</taxon>
    </lineage>
</organism>
<proteinExistence type="predicted"/>
<sequence>MPIEIVVAFKIIDIDKQQRKLGAVLFAYFNLIGQTVVEKAVVVKAGEAVGIGDVVEALDILVSLVDIISYRPGGNQKDTA</sequence>
<evidence type="ECO:0000313" key="1">
    <source>
        <dbReference type="EMBL" id="MPM08335.1"/>
    </source>
</evidence>
<accession>A0A644WWN5</accession>